<name>D3UIY1_HELM1</name>
<protein>
    <submittedName>
        <fullName evidence="1">Putative bacteriophage protein</fullName>
    </submittedName>
</protein>
<accession>D3UIY1</accession>
<dbReference type="HOGENOM" id="CLU_135561_1_0_7"/>
<dbReference type="STRING" id="679897.HMU12020"/>
<dbReference type="RefSeq" id="WP_013023525.1">
    <property type="nucleotide sequence ID" value="NC_013949.1"/>
</dbReference>
<dbReference type="Proteomes" id="UP000001522">
    <property type="component" value="Chromosome"/>
</dbReference>
<dbReference type="KEGG" id="hms:HMU12020"/>
<dbReference type="EMBL" id="FN555004">
    <property type="protein sequence ID" value="CBG40456.1"/>
    <property type="molecule type" value="Genomic_DNA"/>
</dbReference>
<evidence type="ECO:0000313" key="1">
    <source>
        <dbReference type="EMBL" id="CBG40456.1"/>
    </source>
</evidence>
<dbReference type="InterPro" id="IPR015947">
    <property type="entry name" value="PUA-like_sf"/>
</dbReference>
<dbReference type="Gene3D" id="2.30.130.30">
    <property type="entry name" value="Hypothetical protein"/>
    <property type="match status" value="1"/>
</dbReference>
<keyword evidence="2" id="KW-1185">Reference proteome</keyword>
<organism evidence="1 2">
    <name type="scientific">Helicobacter mustelae (strain ATCC 43772 / CCUG 25715 / CIP 103759 / LMG 18044 / NCTC 12198 / R85-136P)</name>
    <name type="common">Campylobacter mustelae</name>
    <dbReference type="NCBI Taxonomy" id="679897"/>
    <lineage>
        <taxon>Bacteria</taxon>
        <taxon>Pseudomonadati</taxon>
        <taxon>Campylobacterota</taxon>
        <taxon>Epsilonproteobacteria</taxon>
        <taxon>Campylobacterales</taxon>
        <taxon>Helicobacteraceae</taxon>
        <taxon>Helicobacter</taxon>
    </lineage>
</organism>
<proteinExistence type="predicted"/>
<gene>
    <name evidence="1" type="ordered locus">HMU12020</name>
</gene>
<sequence>MKVLLSIKPEFAKAIFNGKKKFEYRKVLFKKEVKTIQVYVTKRSFFRKQVPRSFCSQTCGKIIGEFEIEEIIEGNPAEVWEKTKRHSGIKKSFYMQYFQDKQVAYAIKIKNINKYKEPLCPYKEYENFTAPQSFRYI</sequence>
<evidence type="ECO:0000313" key="2">
    <source>
        <dbReference type="Proteomes" id="UP000001522"/>
    </source>
</evidence>
<dbReference type="eggNOG" id="COG4933">
    <property type="taxonomic scope" value="Bacteria"/>
</dbReference>
<dbReference type="AlphaFoldDB" id="D3UIY1"/>
<reference evidence="1 2" key="1">
    <citation type="journal article" date="2010" name="BMC Genomics">
        <title>Comparative genomics and proteomics of Helicobacter mustelae, an ulcerogenic and carcinogenic gastric pathogen.</title>
        <authorList>
            <person name="O'Toole P.W."/>
            <person name="Snelling W.J."/>
            <person name="Canchaya C."/>
            <person name="Forde B.M."/>
            <person name="Hardie K.R."/>
            <person name="Josenhans C."/>
            <person name="Graham R.L.J."/>
            <person name="McMullan G."/>
            <person name="Parkhill J."/>
            <person name="Belda E."/>
            <person name="Bentley S.D."/>
        </authorList>
    </citation>
    <scope>NUCLEOTIDE SEQUENCE [LARGE SCALE GENOMIC DNA]</scope>
    <source>
        <strain evidence="2">ATCC 43772 / LMG 18044 / NCTC 12198 / 12198</strain>
    </source>
</reference>
<dbReference type="SUPFAM" id="SSF88697">
    <property type="entry name" value="PUA domain-like"/>
    <property type="match status" value="1"/>
</dbReference>